<sequence>MASTTIPEAEGKEVTLHLPNLVKVFKDGSIERLQNSPLVPPSLESSVSSKDVVISNNPSISARLYLPTSSSTTATTKKSRSWCTSTAEDSSLNLPSTSSTRTTSTCSSQKQKQTS</sequence>
<evidence type="ECO:0000256" key="1">
    <source>
        <dbReference type="SAM" id="MobiDB-lite"/>
    </source>
</evidence>
<feature type="compositionally biased region" description="Low complexity" evidence="1">
    <location>
        <begin position="96"/>
        <end position="115"/>
    </location>
</feature>
<organism evidence="2 3">
    <name type="scientific">Stylosanthes scabra</name>
    <dbReference type="NCBI Taxonomy" id="79078"/>
    <lineage>
        <taxon>Eukaryota</taxon>
        <taxon>Viridiplantae</taxon>
        <taxon>Streptophyta</taxon>
        <taxon>Embryophyta</taxon>
        <taxon>Tracheophyta</taxon>
        <taxon>Spermatophyta</taxon>
        <taxon>Magnoliopsida</taxon>
        <taxon>eudicotyledons</taxon>
        <taxon>Gunneridae</taxon>
        <taxon>Pentapetalae</taxon>
        <taxon>rosids</taxon>
        <taxon>fabids</taxon>
        <taxon>Fabales</taxon>
        <taxon>Fabaceae</taxon>
        <taxon>Papilionoideae</taxon>
        <taxon>50 kb inversion clade</taxon>
        <taxon>dalbergioids sensu lato</taxon>
        <taxon>Dalbergieae</taxon>
        <taxon>Pterocarpus clade</taxon>
        <taxon>Stylosanthes</taxon>
    </lineage>
</organism>
<comment type="caution">
    <text evidence="2">The sequence shown here is derived from an EMBL/GenBank/DDBJ whole genome shotgun (WGS) entry which is preliminary data.</text>
</comment>
<evidence type="ECO:0000313" key="3">
    <source>
        <dbReference type="Proteomes" id="UP001341840"/>
    </source>
</evidence>
<dbReference type="Proteomes" id="UP001341840">
    <property type="component" value="Unassembled WGS sequence"/>
</dbReference>
<reference evidence="2 3" key="1">
    <citation type="journal article" date="2023" name="Plants (Basel)">
        <title>Bridging the Gap: Combining Genomics and Transcriptomics Approaches to Understand Stylosanthes scabra, an Orphan Legume from the Brazilian Caatinga.</title>
        <authorList>
            <person name="Ferreira-Neto J.R.C."/>
            <person name="da Silva M.D."/>
            <person name="Binneck E."/>
            <person name="de Melo N.F."/>
            <person name="da Silva R.H."/>
            <person name="de Melo A.L.T.M."/>
            <person name="Pandolfi V."/>
            <person name="Bustamante F.O."/>
            <person name="Brasileiro-Vidal A.C."/>
            <person name="Benko-Iseppon A.M."/>
        </authorList>
    </citation>
    <scope>NUCLEOTIDE SEQUENCE [LARGE SCALE GENOMIC DNA]</scope>
    <source>
        <tissue evidence="2">Leaves</tissue>
    </source>
</reference>
<feature type="region of interest" description="Disordered" evidence="1">
    <location>
        <begin position="67"/>
        <end position="115"/>
    </location>
</feature>
<protein>
    <submittedName>
        <fullName evidence="2">Uncharacterized protein</fullName>
    </submittedName>
</protein>
<accession>A0ABU6WD34</accession>
<dbReference type="EMBL" id="JASCZI010181464">
    <property type="protein sequence ID" value="MED6183757.1"/>
    <property type="molecule type" value="Genomic_DNA"/>
</dbReference>
<gene>
    <name evidence="2" type="ORF">PIB30_040741</name>
</gene>
<proteinExistence type="predicted"/>
<name>A0ABU6WD34_9FABA</name>
<evidence type="ECO:0000313" key="2">
    <source>
        <dbReference type="EMBL" id="MED6183757.1"/>
    </source>
</evidence>
<feature type="compositionally biased region" description="Polar residues" evidence="1">
    <location>
        <begin position="82"/>
        <end position="95"/>
    </location>
</feature>
<keyword evidence="3" id="KW-1185">Reference proteome</keyword>